<dbReference type="Pfam" id="PF01208">
    <property type="entry name" value="URO-D"/>
    <property type="match status" value="1"/>
</dbReference>
<dbReference type="Gene3D" id="3.40.30.10">
    <property type="entry name" value="Glutaredoxin"/>
    <property type="match status" value="1"/>
</dbReference>
<dbReference type="GO" id="GO:0006779">
    <property type="term" value="P:porphyrin-containing compound biosynthetic process"/>
    <property type="evidence" value="ECO:0007669"/>
    <property type="project" value="InterPro"/>
</dbReference>
<dbReference type="SUPFAM" id="SSF51726">
    <property type="entry name" value="UROD/MetE-like"/>
    <property type="match status" value="1"/>
</dbReference>
<dbReference type="GO" id="GO:0004853">
    <property type="term" value="F:uroporphyrinogen decarboxylase activity"/>
    <property type="evidence" value="ECO:0007669"/>
    <property type="project" value="InterPro"/>
</dbReference>
<evidence type="ECO:0000259" key="1">
    <source>
        <dbReference type="Pfam" id="PF01208"/>
    </source>
</evidence>
<dbReference type="PANTHER" id="PTHR47099">
    <property type="entry name" value="METHYLCOBAMIDE:COM METHYLTRANSFERASE MTBA"/>
    <property type="match status" value="1"/>
</dbReference>
<protein>
    <submittedName>
        <fullName evidence="2">Uroporphyrinogen decarboxylase</fullName>
    </submittedName>
</protein>
<dbReference type="AlphaFoldDB" id="A0A6C2UEB1"/>
<feature type="domain" description="Uroporphyrinogen decarboxylase (URO-D)" evidence="1">
    <location>
        <begin position="4"/>
        <end position="332"/>
    </location>
</feature>
<evidence type="ECO:0000313" key="2">
    <source>
        <dbReference type="EMBL" id="VGO18203.1"/>
    </source>
</evidence>
<dbReference type="InterPro" id="IPR036249">
    <property type="entry name" value="Thioredoxin-like_sf"/>
</dbReference>
<accession>A0A6C2UEB1</accession>
<proteinExistence type="predicted"/>
<organism evidence="2 3">
    <name type="scientific">Pontiella sulfatireligans</name>
    <dbReference type="NCBI Taxonomy" id="2750658"/>
    <lineage>
        <taxon>Bacteria</taxon>
        <taxon>Pseudomonadati</taxon>
        <taxon>Kiritimatiellota</taxon>
        <taxon>Kiritimatiellia</taxon>
        <taxon>Kiritimatiellales</taxon>
        <taxon>Pontiellaceae</taxon>
        <taxon>Pontiella</taxon>
    </lineage>
</organism>
<dbReference type="EMBL" id="CAAHFH010000001">
    <property type="protein sequence ID" value="VGO18203.1"/>
    <property type="molecule type" value="Genomic_DNA"/>
</dbReference>
<dbReference type="PANTHER" id="PTHR47099:SF1">
    <property type="entry name" value="METHYLCOBAMIDE:COM METHYLTRANSFERASE MTBA"/>
    <property type="match status" value="1"/>
</dbReference>
<dbReference type="InterPro" id="IPR052024">
    <property type="entry name" value="Methanogen_methyltrans"/>
</dbReference>
<dbReference type="InterPro" id="IPR000257">
    <property type="entry name" value="Uroporphyrinogen_deCOase"/>
</dbReference>
<name>A0A6C2UEB1_9BACT</name>
<dbReference type="Gene3D" id="3.20.20.210">
    <property type="match status" value="1"/>
</dbReference>
<keyword evidence="3" id="KW-1185">Reference proteome</keyword>
<gene>
    <name evidence="2" type="primary">hemE_1</name>
    <name evidence="2" type="ORF">SCARR_00254</name>
</gene>
<dbReference type="SUPFAM" id="SSF52833">
    <property type="entry name" value="Thioredoxin-like"/>
    <property type="match status" value="1"/>
</dbReference>
<reference evidence="2 3" key="1">
    <citation type="submission" date="2019-04" db="EMBL/GenBank/DDBJ databases">
        <authorList>
            <person name="Van Vliet M D."/>
        </authorList>
    </citation>
    <scope>NUCLEOTIDE SEQUENCE [LARGE SCALE GENOMIC DNA]</scope>
    <source>
        <strain evidence="2 3">F21</strain>
    </source>
</reference>
<dbReference type="InterPro" id="IPR038071">
    <property type="entry name" value="UROD/MetE-like_sf"/>
</dbReference>
<dbReference type="CDD" id="cd03465">
    <property type="entry name" value="URO-D_like"/>
    <property type="match status" value="1"/>
</dbReference>
<sequence length="458" mass="50033">MTGKQILLDAIKGKETERTAWLPFVGCHGGFLIEKTATEYLKSADLIIEGLKKAKSLYNPDGLPVMFDLQIEAEILGCSLHWADEVPPAVTSHPLAQGKKIADLPELDETKGRFPIVVEALKTLKKDIGDDTALYGLICGPFTLALHLLGNDIFLDMYDEEDEVCAVIDYCADICIKSADIYLDHGADVIAVVDPMTSQISPDHFAQFVTPFMNKVYDHIRARGGISSIFVCGDVTRNLEVMTQTTADNISVDEQIDMTHLRQLCEAQGKSFGGNIKLTAVLLLGDESDAKMETLDIMEKSGSKGFILAPGCDLPYAVPVKNLQAVSEMVHDEYAREAAKSLQAKDADSFDDVELPDYHGARAVVVDVITLDSTSCAPCQYMMEAVQKAADKTMVKVWINEHKIKVREGIGMMVKLGVKNLPTICINGEPTFASIIPDQTTLVKAIEQAAMAKMSVRA</sequence>
<evidence type="ECO:0000313" key="3">
    <source>
        <dbReference type="Proteomes" id="UP000346198"/>
    </source>
</evidence>
<dbReference type="Proteomes" id="UP000346198">
    <property type="component" value="Unassembled WGS sequence"/>
</dbReference>